<dbReference type="Pfam" id="PF03762">
    <property type="entry name" value="VOMI"/>
    <property type="match status" value="1"/>
</dbReference>
<accession>A0AA40P3Z7</accession>
<evidence type="ECO:0000313" key="5">
    <source>
        <dbReference type="Proteomes" id="UP000050523"/>
    </source>
</evidence>
<comment type="caution">
    <text evidence="4">The sequence shown here is derived from an EMBL/GenBank/DDBJ whole genome shotgun (WGS) entry which is preliminary data.</text>
</comment>
<dbReference type="RefSeq" id="WP_024690358.1">
    <property type="nucleotide sequence ID" value="NZ_AVEL02000087.1"/>
</dbReference>
<evidence type="ECO:0000313" key="4">
    <source>
        <dbReference type="EMBL" id="KPZ00161.1"/>
    </source>
</evidence>
<evidence type="ECO:0000259" key="3">
    <source>
        <dbReference type="Pfam" id="PF00149"/>
    </source>
</evidence>
<dbReference type="InterPro" id="IPR005515">
    <property type="entry name" value="VOMI"/>
</dbReference>
<dbReference type="SUPFAM" id="SSF51092">
    <property type="entry name" value="Vitelline membrane outer protein-I (VMO-I)"/>
    <property type="match status" value="1"/>
</dbReference>
<protein>
    <submittedName>
        <fullName evidence="4">VOMI family protein</fullName>
    </submittedName>
</protein>
<dbReference type="InterPro" id="IPR004843">
    <property type="entry name" value="Calcineurin-like_PHP"/>
</dbReference>
<feature type="domain" description="Calcineurin-like phosphoesterase" evidence="3">
    <location>
        <begin position="99"/>
        <end position="315"/>
    </location>
</feature>
<dbReference type="PANTHER" id="PTHR18841:SF0">
    <property type="entry name" value="VITELLINE MEMBRANE OUTER LAYER 1 HOMOLOG A-RELATED"/>
    <property type="match status" value="1"/>
</dbReference>
<dbReference type="GO" id="GO:0016787">
    <property type="term" value="F:hydrolase activity"/>
    <property type="evidence" value="ECO:0007669"/>
    <property type="project" value="InterPro"/>
</dbReference>
<feature type="region of interest" description="Disordered" evidence="1">
    <location>
        <begin position="529"/>
        <end position="548"/>
    </location>
</feature>
<dbReference type="Pfam" id="PF00149">
    <property type="entry name" value="Metallophos"/>
    <property type="match status" value="1"/>
</dbReference>
<dbReference type="SUPFAM" id="SSF56300">
    <property type="entry name" value="Metallo-dependent phosphatases"/>
    <property type="match status" value="1"/>
</dbReference>
<feature type="signal peptide" evidence="2">
    <location>
        <begin position="1"/>
        <end position="22"/>
    </location>
</feature>
<dbReference type="GO" id="GO:0005615">
    <property type="term" value="C:extracellular space"/>
    <property type="evidence" value="ECO:0007669"/>
    <property type="project" value="TreeGrafter"/>
</dbReference>
<dbReference type="InterPro" id="IPR029052">
    <property type="entry name" value="Metallo-depent_PP-like"/>
</dbReference>
<proteinExistence type="predicted"/>
<feature type="chain" id="PRO_5041396343" evidence="2">
    <location>
        <begin position="23"/>
        <end position="548"/>
    </location>
</feature>
<keyword evidence="2" id="KW-0732">Signal</keyword>
<evidence type="ECO:0000256" key="2">
    <source>
        <dbReference type="SAM" id="SignalP"/>
    </source>
</evidence>
<dbReference type="PROSITE" id="PS51257">
    <property type="entry name" value="PROKAR_LIPOPROTEIN"/>
    <property type="match status" value="1"/>
</dbReference>
<dbReference type="InterPro" id="IPR036706">
    <property type="entry name" value="VOMI_sf"/>
</dbReference>
<dbReference type="Proteomes" id="UP000050523">
    <property type="component" value="Unassembled WGS sequence"/>
</dbReference>
<evidence type="ECO:0000256" key="1">
    <source>
        <dbReference type="SAM" id="MobiDB-lite"/>
    </source>
</evidence>
<dbReference type="PANTHER" id="PTHR18841">
    <property type="entry name" value="VITELLINE MEMBRANE OUTER LAYER PROTEIN I-RELATED"/>
    <property type="match status" value="1"/>
</dbReference>
<dbReference type="Gene3D" id="2.100.10.20">
    <property type="entry name" value="Vitelline membrane outer layer protein I (VOMI)"/>
    <property type="match status" value="1"/>
</dbReference>
<dbReference type="EMBL" id="LJRO01000206">
    <property type="protein sequence ID" value="KPZ00161.1"/>
    <property type="molecule type" value="Genomic_DNA"/>
</dbReference>
<reference evidence="4 5" key="1">
    <citation type="submission" date="2015-09" db="EMBL/GenBank/DDBJ databases">
        <title>Genome announcement of multiple Pseudomonas syringae strains.</title>
        <authorList>
            <person name="Thakur S."/>
            <person name="Wang P.W."/>
            <person name="Gong Y."/>
            <person name="Weir B.S."/>
            <person name="Guttman D.S."/>
        </authorList>
    </citation>
    <scope>NUCLEOTIDE SEQUENCE [LARGE SCALE GENOMIC DNA]</scope>
    <source>
        <strain evidence="4 5">ICMP9151</strain>
    </source>
</reference>
<sequence length="548" mass="60844">MSTYRFFCCALLSTLLWVSGCAQNLKSEGPLAVVNASEAAPKNIIRHIIFASDPQYPWSKDEKNAEDGLGASPHQKSQDVPLQSRSSVNQVSDENLVRNQYNAIQKWRTAAMGGVGNNPVIINGDMTAYGHGWQRSFLYGALDSILSTNWYFGLGNHDYKNNVGGCLNNGCARDSMNDLIGRMGGNNMDYSTNHGGGFPETKRYSGSFGYYKDFGKVRYIQLNLDPSYTQWFYSNGATVFKSKYEFNIQSPVQNTWLERVLINARDQKKFIIIGMHDPAEWTYSSDARSAAILTRFRQLLKIYDVSAIFAGHFHSSAGKYQSVYGDVPVFLSGSATDETFLIVDIDESTKAFQTWLVSNNNPQNAKHLGSMYFKHSVVVPPVDEYDNTGHWGNWGVTASCSSPNYINGFSIRAQSSQGSGDDTAVNAIAMHCFRGSELHSNEGNWGHWYEYALCPSNEAVVGYQLKMQPSQGSGNHQDDTAVDSVRLFCEGGGYLPSPYDTPYGIWKKAFRCPAGMVATGFETRVEVDRGNNDDSTLNGMRMRCDPKP</sequence>
<feature type="region of interest" description="Disordered" evidence="1">
    <location>
        <begin position="61"/>
        <end position="89"/>
    </location>
</feature>
<name>A0AA40P3Z7_9PSED</name>
<dbReference type="Gene3D" id="3.60.21.10">
    <property type="match status" value="1"/>
</dbReference>
<feature type="compositionally biased region" description="Polar residues" evidence="1">
    <location>
        <begin position="74"/>
        <end position="89"/>
    </location>
</feature>
<gene>
    <name evidence="4" type="ORF">ALO43_00620</name>
</gene>
<dbReference type="AlphaFoldDB" id="A0AA40P3Z7"/>
<organism evidence="4 5">
    <name type="scientific">Pseudomonas tremae</name>
    <dbReference type="NCBI Taxonomy" id="200454"/>
    <lineage>
        <taxon>Bacteria</taxon>
        <taxon>Pseudomonadati</taxon>
        <taxon>Pseudomonadota</taxon>
        <taxon>Gammaproteobacteria</taxon>
        <taxon>Pseudomonadales</taxon>
        <taxon>Pseudomonadaceae</taxon>
        <taxon>Pseudomonas</taxon>
    </lineage>
</organism>